<keyword evidence="4" id="KW-0045">Antibiotic biosynthesis</keyword>
<dbReference type="CDD" id="cd03784">
    <property type="entry name" value="GT1_Gtf-like"/>
    <property type="match status" value="1"/>
</dbReference>
<evidence type="ECO:0000256" key="1">
    <source>
        <dbReference type="ARBA" id="ARBA00006962"/>
    </source>
</evidence>
<evidence type="ECO:0000313" key="7">
    <source>
        <dbReference type="EMBL" id="UWZ51001.1"/>
    </source>
</evidence>
<evidence type="ECO:0000256" key="3">
    <source>
        <dbReference type="ARBA" id="ARBA00022679"/>
    </source>
</evidence>
<dbReference type="PANTHER" id="PTHR48050">
    <property type="entry name" value="STEROL 3-BETA-GLUCOSYLTRANSFERASE"/>
    <property type="match status" value="1"/>
</dbReference>
<evidence type="ECO:0000259" key="5">
    <source>
        <dbReference type="Pfam" id="PF06722"/>
    </source>
</evidence>
<organism evidence="7 8">
    <name type="scientific">Dactylosporangium aurantiacum</name>
    <dbReference type="NCBI Taxonomy" id="35754"/>
    <lineage>
        <taxon>Bacteria</taxon>
        <taxon>Bacillati</taxon>
        <taxon>Actinomycetota</taxon>
        <taxon>Actinomycetes</taxon>
        <taxon>Micromonosporales</taxon>
        <taxon>Micromonosporaceae</taxon>
        <taxon>Dactylosporangium</taxon>
    </lineage>
</organism>
<dbReference type="Pfam" id="PF06722">
    <property type="entry name" value="EryCIII-like_C"/>
    <property type="match status" value="1"/>
</dbReference>
<name>A0A9Q9I8B2_9ACTN</name>
<dbReference type="InterPro" id="IPR048284">
    <property type="entry name" value="EryCIII-like_N"/>
</dbReference>
<feature type="domain" description="Erythromycin biosynthesis protein CIII-like N-terminal" evidence="6">
    <location>
        <begin position="22"/>
        <end position="250"/>
    </location>
</feature>
<dbReference type="PANTHER" id="PTHR48050:SF13">
    <property type="entry name" value="STEROL 3-BETA-GLUCOSYLTRANSFERASE UGT80A2"/>
    <property type="match status" value="1"/>
</dbReference>
<gene>
    <name evidence="7" type="ORF">Daura_29915</name>
</gene>
<keyword evidence="3" id="KW-0808">Transferase</keyword>
<accession>A0A9Q9I8B2</accession>
<feature type="domain" description="Erythromycin biosynthesis protein CIII-like C-terminal" evidence="5">
    <location>
        <begin position="266"/>
        <end position="408"/>
    </location>
</feature>
<keyword evidence="8" id="KW-1185">Reference proteome</keyword>
<sequence length="422" mass="45765">MRVLFVTLPEKSHLFCMTPIAWAARAAGHEVRVASSPAFTDVIARTGMTAVGVGDDSNISSAMAQHRESQEVESVDWSELDPAKLTWERELERAQMGAWGFAYYNEPMIADLVAFARHWRPDLVVWDPLTYAGPIAAGAVGAAHVRSMCFADVWAMKRQLFTKLRDEVPPPQRQDPMADWLGGHAEALGGTFTEELITGQLTLDPLPERLSVPSDVRRVPVRFVPYNGPAVVPGWLTEPAARPRVCLSLGAANTERYGGDYVSKAAILEALADLDVEVVAALLPAQAQELDRVPDNARVVQSVPLHALLPSCAALIHHGGFGSYATALVHGVPQLFVSTPVADQTLRATGLQQAGAGLYLPHVQAGPQQIRDAVQRLVAEPGFAGNAATLRDEALRRPAPAQVVTELERFTAEQRPAAWRRP</sequence>
<dbReference type="GO" id="GO:0017000">
    <property type="term" value="P:antibiotic biosynthetic process"/>
    <property type="evidence" value="ECO:0007669"/>
    <property type="project" value="UniProtKB-KW"/>
</dbReference>
<dbReference type="EMBL" id="CP073767">
    <property type="protein sequence ID" value="UWZ51001.1"/>
    <property type="molecule type" value="Genomic_DNA"/>
</dbReference>
<dbReference type="KEGG" id="daur:Daura_29915"/>
<comment type="similarity">
    <text evidence="1">Belongs to the glycosyltransferase 28 family.</text>
</comment>
<dbReference type="NCBIfam" id="TIGR04516">
    <property type="entry name" value="glycosyl_450act"/>
    <property type="match status" value="1"/>
</dbReference>
<dbReference type="AlphaFoldDB" id="A0A9Q9I8B2"/>
<dbReference type="Proteomes" id="UP001058003">
    <property type="component" value="Chromosome"/>
</dbReference>
<protein>
    <submittedName>
        <fullName evidence="7">Activator-dependent family glycosyltransferase</fullName>
    </submittedName>
</protein>
<evidence type="ECO:0000259" key="6">
    <source>
        <dbReference type="Pfam" id="PF21036"/>
    </source>
</evidence>
<proteinExistence type="inferred from homology"/>
<dbReference type="OrthoDB" id="3863369at2"/>
<evidence type="ECO:0000313" key="8">
    <source>
        <dbReference type="Proteomes" id="UP001058003"/>
    </source>
</evidence>
<dbReference type="InterPro" id="IPR050426">
    <property type="entry name" value="Glycosyltransferase_28"/>
</dbReference>
<evidence type="ECO:0000256" key="2">
    <source>
        <dbReference type="ARBA" id="ARBA00022676"/>
    </source>
</evidence>
<dbReference type="SUPFAM" id="SSF53756">
    <property type="entry name" value="UDP-Glycosyltransferase/glycogen phosphorylase"/>
    <property type="match status" value="1"/>
</dbReference>
<dbReference type="FunFam" id="3.40.50.2000:FF:000072">
    <property type="entry name" value="Glycosyl transferase"/>
    <property type="match status" value="1"/>
</dbReference>
<dbReference type="Gene3D" id="3.40.50.2000">
    <property type="entry name" value="Glycogen Phosphorylase B"/>
    <property type="match status" value="2"/>
</dbReference>
<dbReference type="GO" id="GO:0016758">
    <property type="term" value="F:hexosyltransferase activity"/>
    <property type="evidence" value="ECO:0007669"/>
    <property type="project" value="UniProtKB-ARBA"/>
</dbReference>
<reference evidence="7" key="1">
    <citation type="submission" date="2021-04" db="EMBL/GenBank/DDBJ databases">
        <title>Dactylosporangium aurantiacum NRRL B-8018 full assembly.</title>
        <authorList>
            <person name="Hartkoorn R.C."/>
            <person name="Beaudoing E."/>
            <person name="Hot D."/>
        </authorList>
    </citation>
    <scope>NUCLEOTIDE SEQUENCE</scope>
    <source>
        <strain evidence="7">NRRL B-8018</strain>
    </source>
</reference>
<dbReference type="RefSeq" id="WP_033360815.1">
    <property type="nucleotide sequence ID" value="NZ_CP073767.1"/>
</dbReference>
<dbReference type="InterPro" id="IPR002213">
    <property type="entry name" value="UDP_glucos_trans"/>
</dbReference>
<dbReference type="InterPro" id="IPR030953">
    <property type="entry name" value="Glycosyl_450act"/>
</dbReference>
<keyword evidence="2" id="KW-0328">Glycosyltransferase</keyword>
<dbReference type="InterPro" id="IPR010610">
    <property type="entry name" value="EryCIII-like_C"/>
</dbReference>
<evidence type="ECO:0000256" key="4">
    <source>
        <dbReference type="ARBA" id="ARBA00023194"/>
    </source>
</evidence>
<dbReference type="GO" id="GO:0008194">
    <property type="term" value="F:UDP-glycosyltransferase activity"/>
    <property type="evidence" value="ECO:0007669"/>
    <property type="project" value="InterPro"/>
</dbReference>
<dbReference type="Pfam" id="PF21036">
    <property type="entry name" value="EryCIII-like_N"/>
    <property type="match status" value="1"/>
</dbReference>